<dbReference type="InterPro" id="IPR006575">
    <property type="entry name" value="RWD_dom"/>
</dbReference>
<proteinExistence type="predicted"/>
<feature type="compositionally biased region" description="Polar residues" evidence="4">
    <location>
        <begin position="552"/>
        <end position="570"/>
    </location>
</feature>
<dbReference type="RefSeq" id="XP_013780052.1">
    <property type="nucleotide sequence ID" value="XM_013924598.2"/>
</dbReference>
<dbReference type="PANTHER" id="PTHR13198">
    <property type="entry name" value="RING FINGER PROTEIN 25"/>
    <property type="match status" value="1"/>
</dbReference>
<dbReference type="Pfam" id="PF05773">
    <property type="entry name" value="RWD"/>
    <property type="match status" value="1"/>
</dbReference>
<keyword evidence="1 3" id="KW-0863">Zinc-finger</keyword>
<dbReference type="SUPFAM" id="SSF54495">
    <property type="entry name" value="UBC-like"/>
    <property type="match status" value="1"/>
</dbReference>
<evidence type="ECO:0000256" key="4">
    <source>
        <dbReference type="SAM" id="MobiDB-lite"/>
    </source>
</evidence>
<feature type="compositionally biased region" description="Basic and acidic residues" evidence="4">
    <location>
        <begin position="451"/>
        <end position="475"/>
    </location>
</feature>
<dbReference type="CDD" id="cd16470">
    <property type="entry name" value="RING-H2_RNF25"/>
    <property type="match status" value="1"/>
</dbReference>
<feature type="domain" description="RING-type" evidence="5">
    <location>
        <begin position="129"/>
        <end position="193"/>
    </location>
</feature>
<keyword evidence="7" id="KW-1185">Reference proteome</keyword>
<dbReference type="Gene3D" id="3.30.40.10">
    <property type="entry name" value="Zinc/RING finger domain, C3HC4 (zinc finger)"/>
    <property type="match status" value="1"/>
</dbReference>
<dbReference type="InterPro" id="IPR013083">
    <property type="entry name" value="Znf_RING/FYVE/PHD"/>
</dbReference>
<dbReference type="GeneID" id="106464452"/>
<feature type="compositionally biased region" description="Pro residues" evidence="4">
    <location>
        <begin position="617"/>
        <end position="627"/>
    </location>
</feature>
<feature type="region of interest" description="Disordered" evidence="4">
    <location>
        <begin position="295"/>
        <end position="322"/>
    </location>
</feature>
<evidence type="ECO:0000259" key="5">
    <source>
        <dbReference type="PROSITE" id="PS50089"/>
    </source>
</evidence>
<accession>A0ABM1BDY4</accession>
<dbReference type="InterPro" id="IPR016135">
    <property type="entry name" value="UBQ-conjugating_enzyme/RWD"/>
</dbReference>
<dbReference type="PANTHER" id="PTHR13198:SF4">
    <property type="entry name" value="E3 UBIQUITIN-PROTEIN LIGASE RNF25"/>
    <property type="match status" value="1"/>
</dbReference>
<evidence type="ECO:0000256" key="3">
    <source>
        <dbReference type="PROSITE-ProRule" id="PRU00175"/>
    </source>
</evidence>
<evidence type="ECO:0000313" key="8">
    <source>
        <dbReference type="RefSeq" id="XP_013780052.1"/>
    </source>
</evidence>
<dbReference type="PROSITE" id="PS50908">
    <property type="entry name" value="RWD"/>
    <property type="match status" value="1"/>
</dbReference>
<dbReference type="Proteomes" id="UP000694941">
    <property type="component" value="Unplaced"/>
</dbReference>
<evidence type="ECO:0000313" key="7">
    <source>
        <dbReference type="Proteomes" id="UP000694941"/>
    </source>
</evidence>
<dbReference type="SMART" id="SM00184">
    <property type="entry name" value="RING"/>
    <property type="match status" value="1"/>
</dbReference>
<dbReference type="InterPro" id="IPR001841">
    <property type="entry name" value="Znf_RING"/>
</dbReference>
<keyword evidence="2" id="KW-0862">Zinc</keyword>
<evidence type="ECO:0000259" key="6">
    <source>
        <dbReference type="PROSITE" id="PS50908"/>
    </source>
</evidence>
<evidence type="ECO:0000256" key="1">
    <source>
        <dbReference type="ARBA" id="ARBA00022771"/>
    </source>
</evidence>
<gene>
    <name evidence="8" type="primary">LOC106464452</name>
</gene>
<evidence type="ECO:0000256" key="2">
    <source>
        <dbReference type="ARBA" id="ARBA00022833"/>
    </source>
</evidence>
<feature type="compositionally biased region" description="Basic and acidic residues" evidence="4">
    <location>
        <begin position="571"/>
        <end position="583"/>
    </location>
</feature>
<dbReference type="InterPro" id="IPR039133">
    <property type="entry name" value="RNF25"/>
</dbReference>
<dbReference type="CDD" id="cd23818">
    <property type="entry name" value="RWD_RNF25"/>
    <property type="match status" value="1"/>
</dbReference>
<dbReference type="SMART" id="SM00591">
    <property type="entry name" value="RWD"/>
    <property type="match status" value="1"/>
</dbReference>
<dbReference type="SUPFAM" id="SSF57850">
    <property type="entry name" value="RING/U-box"/>
    <property type="match status" value="1"/>
</dbReference>
<feature type="domain" description="RWD" evidence="6">
    <location>
        <begin position="13"/>
        <end position="122"/>
    </location>
</feature>
<dbReference type="PROSITE" id="PS50089">
    <property type="entry name" value="ZF_RING_2"/>
    <property type="match status" value="1"/>
</dbReference>
<sequence>MMHSECEEGCIETEIEALKSIYVHELEVEYAESDQPTTVAVHLHPATGENIEKQFVRLTLVLKLSSRYPEEIPAINIRNPRGLSDDKLELLFQNLTLKAEESKGHQSLYELIEVAKEHLTVQNTPSCPCAICLYHFTEEDVFTKTECYHYFHCYCLSRYIHHCLAEKKEEEEASTRRAGVENKKIEIVCPVCRTVIDYKSFSRKTYPVPKESEQEQDFKVTSDLRKQQEWMAFLFEKQRAKGSIIDVEMEKNKLLLEISTTSRETMNNNTTSDSKSLEIHEPSVSAARDIVDEEETLHTSKDKKNVRKPANPKSRKLENFTDSQKSADSTYCSERKAQLSADGNNVCGSKTKKVLPAVSIVDRKDGCPDVTVEKCGVVERVCGEHYGRKKTYEKFKRSGAREPRNWYSEEKDVRAPRKDEGYCSPVMQVKSYRNRNRNIPCKGYPSNDCSAKADGEQHNNDRKPFQNKKSVEDCHPTSNTVEVNISQNNAKFEDTSQNRKKYNNKFFNCRVRNFEPHRARFGHEFHFNRHKNRYPPHVYGSRSIPEEKPNRKQFQSHQDISLGSDKSMNLTEKDAKNDKRIESNDPSYYDRINSRTPPLSKTVVQPYTRGFRLPPGFSRPPPGFERR</sequence>
<name>A0ABM1BDY4_LIMPO</name>
<keyword evidence="1 3" id="KW-0479">Metal-binding</keyword>
<organism evidence="7 8">
    <name type="scientific">Limulus polyphemus</name>
    <name type="common">Atlantic horseshoe crab</name>
    <dbReference type="NCBI Taxonomy" id="6850"/>
    <lineage>
        <taxon>Eukaryota</taxon>
        <taxon>Metazoa</taxon>
        <taxon>Ecdysozoa</taxon>
        <taxon>Arthropoda</taxon>
        <taxon>Chelicerata</taxon>
        <taxon>Merostomata</taxon>
        <taxon>Xiphosura</taxon>
        <taxon>Limulidae</taxon>
        <taxon>Limulus</taxon>
    </lineage>
</organism>
<feature type="compositionally biased region" description="Polar residues" evidence="4">
    <location>
        <begin position="594"/>
        <end position="605"/>
    </location>
</feature>
<reference evidence="8" key="1">
    <citation type="submission" date="2025-08" db="UniProtKB">
        <authorList>
            <consortium name="RefSeq"/>
        </authorList>
    </citation>
    <scope>IDENTIFICATION</scope>
    <source>
        <tissue evidence="8">Muscle</tissue>
    </source>
</reference>
<feature type="region of interest" description="Disordered" evidence="4">
    <location>
        <begin position="450"/>
        <end position="480"/>
    </location>
</feature>
<protein>
    <submittedName>
        <fullName evidence="8">Uncharacterized protein LOC106464452</fullName>
    </submittedName>
</protein>
<feature type="region of interest" description="Disordered" evidence="4">
    <location>
        <begin position="532"/>
        <end position="627"/>
    </location>
</feature>
<dbReference type="Gene3D" id="3.10.110.10">
    <property type="entry name" value="Ubiquitin Conjugating Enzyme"/>
    <property type="match status" value="1"/>
</dbReference>